<organism evidence="1 2">
    <name type="scientific">Vermiconidia calcicola</name>
    <dbReference type="NCBI Taxonomy" id="1690605"/>
    <lineage>
        <taxon>Eukaryota</taxon>
        <taxon>Fungi</taxon>
        <taxon>Dikarya</taxon>
        <taxon>Ascomycota</taxon>
        <taxon>Pezizomycotina</taxon>
        <taxon>Dothideomycetes</taxon>
        <taxon>Dothideomycetidae</taxon>
        <taxon>Mycosphaerellales</taxon>
        <taxon>Extremaceae</taxon>
        <taxon>Vermiconidia</taxon>
    </lineage>
</organism>
<accession>A0ACC3NME3</accession>
<gene>
    <name evidence="1" type="ORF">LTR37_004552</name>
</gene>
<name>A0ACC3NME3_9PEZI</name>
<reference evidence="1" key="1">
    <citation type="submission" date="2023-07" db="EMBL/GenBank/DDBJ databases">
        <title>Black Yeasts Isolated from many extreme environments.</title>
        <authorList>
            <person name="Coleine C."/>
            <person name="Stajich J.E."/>
            <person name="Selbmann L."/>
        </authorList>
    </citation>
    <scope>NUCLEOTIDE SEQUENCE</scope>
    <source>
        <strain evidence="1">CCFEE 5714</strain>
    </source>
</reference>
<protein>
    <submittedName>
        <fullName evidence="1">Uncharacterized protein</fullName>
    </submittedName>
</protein>
<dbReference type="Proteomes" id="UP001281147">
    <property type="component" value="Unassembled WGS sequence"/>
</dbReference>
<evidence type="ECO:0000313" key="1">
    <source>
        <dbReference type="EMBL" id="KAK3719333.1"/>
    </source>
</evidence>
<keyword evidence="2" id="KW-1185">Reference proteome</keyword>
<dbReference type="EMBL" id="JAUTXU010000027">
    <property type="protein sequence ID" value="KAK3719333.1"/>
    <property type="molecule type" value="Genomic_DNA"/>
</dbReference>
<comment type="caution">
    <text evidence="1">The sequence shown here is derived from an EMBL/GenBank/DDBJ whole genome shotgun (WGS) entry which is preliminary data.</text>
</comment>
<evidence type="ECO:0000313" key="2">
    <source>
        <dbReference type="Proteomes" id="UP001281147"/>
    </source>
</evidence>
<sequence>MDGANIESNYFRVNLFNGVCIAYIDCNIDISHEMKPKGTVVLIHGFPETSWAFRKVIPTIANAGYRVIAPDYRGAGESSKPSSGFTKAIMAADIIALLDHLDIDERVHVVGHDIGGIIAFVLASRWPERVVSACLSECLLPGSNTYTNQLSENPVEYFHFNFHCVDNLPEALILGREKLYIDYFINRRCYRIGAFPPDIITRYAHSLSQPGALRCALDLYRSLDKDAGDTREWVSQHGKCQIPCMVLSGEHSSYGQHAERMALEVVDKPYLTSTIVKGSGHFIPEENPSGFSESWKVLQG</sequence>
<proteinExistence type="predicted"/>